<feature type="chain" id="PRO_5025689669" evidence="1">
    <location>
        <begin position="29"/>
        <end position="298"/>
    </location>
</feature>
<dbReference type="OrthoDB" id="3063647at2759"/>
<organism evidence="2 3">
    <name type="scientific">Gymnopus androsaceus JB14</name>
    <dbReference type="NCBI Taxonomy" id="1447944"/>
    <lineage>
        <taxon>Eukaryota</taxon>
        <taxon>Fungi</taxon>
        <taxon>Dikarya</taxon>
        <taxon>Basidiomycota</taxon>
        <taxon>Agaricomycotina</taxon>
        <taxon>Agaricomycetes</taxon>
        <taxon>Agaricomycetidae</taxon>
        <taxon>Agaricales</taxon>
        <taxon>Marasmiineae</taxon>
        <taxon>Omphalotaceae</taxon>
        <taxon>Gymnopus</taxon>
    </lineage>
</organism>
<reference evidence="2" key="1">
    <citation type="journal article" date="2019" name="Environ. Microbiol.">
        <title>Fungal ecological strategies reflected in gene transcription - a case study of two litter decomposers.</title>
        <authorList>
            <person name="Barbi F."/>
            <person name="Kohler A."/>
            <person name="Barry K."/>
            <person name="Baskaran P."/>
            <person name="Daum C."/>
            <person name="Fauchery L."/>
            <person name="Ihrmark K."/>
            <person name="Kuo A."/>
            <person name="LaButti K."/>
            <person name="Lipzen A."/>
            <person name="Morin E."/>
            <person name="Grigoriev I.V."/>
            <person name="Henrissat B."/>
            <person name="Lindahl B."/>
            <person name="Martin F."/>
        </authorList>
    </citation>
    <scope>NUCLEOTIDE SEQUENCE</scope>
    <source>
        <strain evidence="2">JB14</strain>
    </source>
</reference>
<keyword evidence="3" id="KW-1185">Reference proteome</keyword>
<dbReference type="EMBL" id="ML770066">
    <property type="protein sequence ID" value="KAE9384878.1"/>
    <property type="molecule type" value="Genomic_DNA"/>
</dbReference>
<dbReference type="Proteomes" id="UP000799118">
    <property type="component" value="Unassembled WGS sequence"/>
</dbReference>
<evidence type="ECO:0000256" key="1">
    <source>
        <dbReference type="SAM" id="SignalP"/>
    </source>
</evidence>
<keyword evidence="1" id="KW-0732">Signal</keyword>
<gene>
    <name evidence="2" type="ORF">BT96DRAFT_982195</name>
</gene>
<dbReference type="AlphaFoldDB" id="A0A6A4GHC5"/>
<protein>
    <submittedName>
        <fullName evidence="2">Uncharacterized protein</fullName>
    </submittedName>
</protein>
<evidence type="ECO:0000313" key="2">
    <source>
        <dbReference type="EMBL" id="KAE9384878.1"/>
    </source>
</evidence>
<feature type="signal peptide" evidence="1">
    <location>
        <begin position="1"/>
        <end position="28"/>
    </location>
</feature>
<sequence length="298" mass="31170">MIMITANLSLVFAVYWGIPVFASSSTAAATITSAPVTTVTVYAAEPLPLLGTFEMDISVVGISSGSAGSKTTYSEESQGQILTETVTTPFIVQTFNATIIESAGGAWFTASASIGSNIIADGSYESCSFDSNGGTSVSCTELDFQPFTTVSGSGAQATTVTEVETFSQTWGGYKTALTVLTEVALPSRTGSGSTSTQTGSSNAAGWMSNPYWGVVRDKALLAAARVKQEWSKNKSCDADCKEVIRKLHLSDRKDSEHTIVIVGGSTVGQYIPPFHILRLSTKAWGAAASSCRQQANAT</sequence>
<accession>A0A6A4GHC5</accession>
<evidence type="ECO:0000313" key="3">
    <source>
        <dbReference type="Proteomes" id="UP000799118"/>
    </source>
</evidence>
<name>A0A6A4GHC5_9AGAR</name>
<proteinExistence type="predicted"/>